<dbReference type="Gene3D" id="3.40.1790.10">
    <property type="entry name" value="Indigoidine synthase domain"/>
    <property type="match status" value="1"/>
</dbReference>
<feature type="region of interest" description="Disordered" evidence="6">
    <location>
        <begin position="116"/>
        <end position="135"/>
    </location>
</feature>
<dbReference type="GO" id="GO:0004730">
    <property type="term" value="F:pseudouridylate synthase activity"/>
    <property type="evidence" value="ECO:0007669"/>
    <property type="project" value="InterPro"/>
</dbReference>
<keyword evidence="3" id="KW-0464">Manganese</keyword>
<evidence type="ECO:0000313" key="8">
    <source>
        <dbReference type="Proteomes" id="UP001165082"/>
    </source>
</evidence>
<dbReference type="SUPFAM" id="SSF110581">
    <property type="entry name" value="Indigoidine synthase A-like"/>
    <property type="match status" value="1"/>
</dbReference>
<dbReference type="OrthoDB" id="198885at2759"/>
<dbReference type="InterPro" id="IPR007342">
    <property type="entry name" value="PsuG"/>
</dbReference>
<keyword evidence="8" id="KW-1185">Reference proteome</keyword>
<dbReference type="GO" id="GO:0016798">
    <property type="term" value="F:hydrolase activity, acting on glycosyl bonds"/>
    <property type="evidence" value="ECO:0007669"/>
    <property type="project" value="UniProtKB-KW"/>
</dbReference>
<accession>A0A9W7DQY8</accession>
<evidence type="ECO:0000256" key="4">
    <source>
        <dbReference type="ARBA" id="ARBA00023239"/>
    </source>
</evidence>
<gene>
    <name evidence="7" type="ORF">TrRE_jg1763</name>
</gene>
<keyword evidence="1" id="KW-0479">Metal-binding</keyword>
<protein>
    <recommendedName>
        <fullName evidence="9">Pseudouridine-5'-phosphate glycosidase</fullName>
    </recommendedName>
</protein>
<organism evidence="7 8">
    <name type="scientific">Triparma retinervis</name>
    <dbReference type="NCBI Taxonomy" id="2557542"/>
    <lineage>
        <taxon>Eukaryota</taxon>
        <taxon>Sar</taxon>
        <taxon>Stramenopiles</taxon>
        <taxon>Ochrophyta</taxon>
        <taxon>Bolidophyceae</taxon>
        <taxon>Parmales</taxon>
        <taxon>Triparmaceae</taxon>
        <taxon>Triparma</taxon>
    </lineage>
</organism>
<dbReference type="PANTHER" id="PTHR42909">
    <property type="entry name" value="ZGC:136858"/>
    <property type="match status" value="1"/>
</dbReference>
<evidence type="ECO:0000256" key="6">
    <source>
        <dbReference type="SAM" id="MobiDB-lite"/>
    </source>
</evidence>
<reference evidence="7" key="1">
    <citation type="submission" date="2022-07" db="EMBL/GenBank/DDBJ databases">
        <title>Genome analysis of Parmales, a sister group of diatoms, reveals the evolutionary specialization of diatoms from phago-mixotrophs to photoautotrophs.</title>
        <authorList>
            <person name="Ban H."/>
            <person name="Sato S."/>
            <person name="Yoshikawa S."/>
            <person name="Kazumasa Y."/>
            <person name="Nakamura Y."/>
            <person name="Ichinomiya M."/>
            <person name="Saitoh K."/>
            <person name="Sato N."/>
            <person name="Blanc-Mathieu R."/>
            <person name="Endo H."/>
            <person name="Kuwata A."/>
            <person name="Ogata H."/>
        </authorList>
    </citation>
    <scope>NUCLEOTIDE SEQUENCE</scope>
</reference>
<keyword evidence="2" id="KW-0378">Hydrolase</keyword>
<dbReference type="PANTHER" id="PTHR42909:SF1">
    <property type="entry name" value="CARBOHYDRATE KINASE PFKB DOMAIN-CONTAINING PROTEIN"/>
    <property type="match status" value="1"/>
</dbReference>
<name>A0A9W7DQY8_9STRA</name>
<dbReference type="GO" id="GO:0046872">
    <property type="term" value="F:metal ion binding"/>
    <property type="evidence" value="ECO:0007669"/>
    <property type="project" value="UniProtKB-KW"/>
</dbReference>
<proteinExistence type="predicted"/>
<dbReference type="InterPro" id="IPR022830">
    <property type="entry name" value="Indigdn_synthA-like"/>
</dbReference>
<dbReference type="Pfam" id="PF04227">
    <property type="entry name" value="Indigoidine_A"/>
    <property type="match status" value="1"/>
</dbReference>
<evidence type="ECO:0000256" key="5">
    <source>
        <dbReference type="ARBA" id="ARBA00023295"/>
    </source>
</evidence>
<evidence type="ECO:0000256" key="1">
    <source>
        <dbReference type="ARBA" id="ARBA00022723"/>
    </source>
</evidence>
<evidence type="ECO:0008006" key="9">
    <source>
        <dbReference type="Google" id="ProtNLM"/>
    </source>
</evidence>
<evidence type="ECO:0000313" key="7">
    <source>
        <dbReference type="EMBL" id="GMH47533.1"/>
    </source>
</evidence>
<dbReference type="AlphaFoldDB" id="A0A9W7DQY8"/>
<dbReference type="GO" id="GO:0005737">
    <property type="term" value="C:cytoplasm"/>
    <property type="evidence" value="ECO:0007669"/>
    <property type="project" value="TreeGrafter"/>
</dbReference>
<evidence type="ECO:0000256" key="3">
    <source>
        <dbReference type="ARBA" id="ARBA00023211"/>
    </source>
</evidence>
<evidence type="ECO:0000256" key="2">
    <source>
        <dbReference type="ARBA" id="ARBA00022801"/>
    </source>
</evidence>
<dbReference type="EMBL" id="BRXZ01004370">
    <property type="protein sequence ID" value="GMH47533.1"/>
    <property type="molecule type" value="Genomic_DNA"/>
</dbReference>
<keyword evidence="4" id="KW-0456">Lyase</keyword>
<keyword evidence="5" id="KW-0326">Glycosidase</keyword>
<comment type="caution">
    <text evidence="7">The sequence shown here is derived from an EMBL/GenBank/DDBJ whole genome shotgun (WGS) entry which is preliminary data.</text>
</comment>
<sequence>MLSNTLSKGARRRLSTSCLPSLFSLSSEVLSKGSQPVIALESTIVSHGMPYPQNLSTARSVESIIRSSSCVPATIAVADGLVKVGLSDLELEDLARSGGEGRATKVTTRELGHMLAATGGGQGDKGGRAWGSTTV</sequence>
<feature type="non-terminal residue" evidence="7">
    <location>
        <position position="1"/>
    </location>
</feature>
<dbReference type="Proteomes" id="UP001165082">
    <property type="component" value="Unassembled WGS sequence"/>
</dbReference>